<proteinExistence type="predicted"/>
<feature type="signal peptide" evidence="3">
    <location>
        <begin position="1"/>
        <end position="24"/>
    </location>
</feature>
<feature type="chain" id="PRO_5040843905" evidence="3">
    <location>
        <begin position="25"/>
        <end position="415"/>
    </location>
</feature>
<comment type="caution">
    <text evidence="4">The sequence shown here is derived from an EMBL/GenBank/DDBJ whole genome shotgun (WGS) entry which is preliminary data.</text>
</comment>
<evidence type="ECO:0000256" key="1">
    <source>
        <dbReference type="ARBA" id="ARBA00022729"/>
    </source>
</evidence>
<dbReference type="PANTHER" id="PTHR43037">
    <property type="entry name" value="UNNAMED PRODUCT-RELATED"/>
    <property type="match status" value="1"/>
</dbReference>
<name>A0A9X1MMB8_9BACT</name>
<evidence type="ECO:0000313" key="5">
    <source>
        <dbReference type="Proteomes" id="UP001139103"/>
    </source>
</evidence>
<evidence type="ECO:0000256" key="3">
    <source>
        <dbReference type="SAM" id="SignalP"/>
    </source>
</evidence>
<organism evidence="4 5">
    <name type="scientific">Blastopirellula sediminis</name>
    <dbReference type="NCBI Taxonomy" id="2894196"/>
    <lineage>
        <taxon>Bacteria</taxon>
        <taxon>Pseudomonadati</taxon>
        <taxon>Planctomycetota</taxon>
        <taxon>Planctomycetia</taxon>
        <taxon>Pirellulales</taxon>
        <taxon>Pirellulaceae</taxon>
        <taxon>Blastopirellula</taxon>
    </lineage>
</organism>
<dbReference type="SUPFAM" id="SSF53474">
    <property type="entry name" value="alpha/beta-Hydrolases"/>
    <property type="match status" value="1"/>
</dbReference>
<dbReference type="PANTHER" id="PTHR43037:SF5">
    <property type="entry name" value="FERULOYL ESTERASE"/>
    <property type="match status" value="1"/>
</dbReference>
<dbReference type="Proteomes" id="UP001139103">
    <property type="component" value="Unassembled WGS sequence"/>
</dbReference>
<dbReference type="RefSeq" id="WP_230220295.1">
    <property type="nucleotide sequence ID" value="NZ_JAJKFT010000010.1"/>
</dbReference>
<keyword evidence="1 3" id="KW-0732">Signal</keyword>
<dbReference type="InterPro" id="IPR050955">
    <property type="entry name" value="Plant_Biomass_Hydrol_Est"/>
</dbReference>
<dbReference type="GO" id="GO:0016787">
    <property type="term" value="F:hydrolase activity"/>
    <property type="evidence" value="ECO:0007669"/>
    <property type="project" value="UniProtKB-KW"/>
</dbReference>
<sequence>MPSRSWIALTCVAFALAAVGTNVAAETSAEAVAALEKRLKPSLESLAALKTESFAESPLSKRDAAVARKLIWNAYAEAVRKERTQEIQDKVIKDGDLEMRFDLKTFGKKPRSGHSLWISLHGGGGAPAAMNDQQWENQKRLYSLEEGVYVAPRAPTNTWNLWHEPHIDRMFNRLIADLIVTHDVDPNRVYLLGYSAGGDGVYQLAPRMADRWAAASMMAGHPNGVSLLSLRNTPFAIHMGGNDAAYNRNKVAAEYGQKLDALQKQDPDGYVHEVQIYEGKGHWMDRLDGQALPWMAQRTRNPLPTRVVWNQTGTPHQQSYWLAVPSGAEKVGSLVVADRQGQTIEITQAENVPNLLVRLDDRMVDLDQPIEVKQGSQTIYQGVASRTIGTMLRTLLDYGDPELTFDAEVSVQLAN</sequence>
<accession>A0A9X1MMB8</accession>
<dbReference type="AlphaFoldDB" id="A0A9X1MMB8"/>
<dbReference type="EMBL" id="JAJKFT010000010">
    <property type="protein sequence ID" value="MCC9629748.1"/>
    <property type="molecule type" value="Genomic_DNA"/>
</dbReference>
<keyword evidence="5" id="KW-1185">Reference proteome</keyword>
<evidence type="ECO:0000313" key="4">
    <source>
        <dbReference type="EMBL" id="MCC9629748.1"/>
    </source>
</evidence>
<dbReference type="InterPro" id="IPR029058">
    <property type="entry name" value="AB_hydrolase_fold"/>
</dbReference>
<evidence type="ECO:0000256" key="2">
    <source>
        <dbReference type="ARBA" id="ARBA00022801"/>
    </source>
</evidence>
<protein>
    <submittedName>
        <fullName evidence="4">Dienelactone hydrolase family protein</fullName>
    </submittedName>
</protein>
<reference evidence="4" key="1">
    <citation type="submission" date="2021-11" db="EMBL/GenBank/DDBJ databases">
        <title>Genome sequence.</title>
        <authorList>
            <person name="Sun Q."/>
        </authorList>
    </citation>
    <scope>NUCLEOTIDE SEQUENCE</scope>
    <source>
        <strain evidence="4">JC732</strain>
    </source>
</reference>
<keyword evidence="2 4" id="KW-0378">Hydrolase</keyword>
<dbReference type="Gene3D" id="3.40.50.1820">
    <property type="entry name" value="alpha/beta hydrolase"/>
    <property type="match status" value="1"/>
</dbReference>
<gene>
    <name evidence="4" type="ORF">LOC68_15265</name>
</gene>